<dbReference type="HAMAP" id="MF_01480">
    <property type="entry name" value="Cas9"/>
    <property type="match status" value="1"/>
</dbReference>
<feature type="compositionally biased region" description="Basic residues" evidence="13">
    <location>
        <begin position="54"/>
        <end position="63"/>
    </location>
</feature>
<dbReference type="Proteomes" id="UP000829817">
    <property type="component" value="Chromosome"/>
</dbReference>
<keyword evidence="3 12" id="KW-0479">Metal-binding</keyword>
<evidence type="ECO:0000313" key="15">
    <source>
        <dbReference type="EMBL" id="UOO82253.1"/>
    </source>
</evidence>
<evidence type="ECO:0000256" key="11">
    <source>
        <dbReference type="ARBA" id="ARBA00046380"/>
    </source>
</evidence>
<comment type="cofactor">
    <cofactor evidence="1 12">
        <name>Mg(2+)</name>
        <dbReference type="ChEBI" id="CHEBI:18420"/>
    </cofactor>
</comment>
<dbReference type="InterPro" id="IPR036397">
    <property type="entry name" value="RNaseH_sf"/>
</dbReference>
<comment type="domain">
    <text evidence="12">Has 2 endonuclease domains. The discontinuous RuvC-like domain cleaves the target DNA noncomplementary to crRNA while the HNH nuclease domain cleaves the target DNA complementary to crRNA.</text>
</comment>
<evidence type="ECO:0000256" key="10">
    <source>
        <dbReference type="ARBA" id="ARBA00023211"/>
    </source>
</evidence>
<organism evidence="15 16">
    <name type="scientific">Uruburuella testudinis</name>
    <dbReference type="NCBI Taxonomy" id="1282863"/>
    <lineage>
        <taxon>Bacteria</taxon>
        <taxon>Pseudomonadati</taxon>
        <taxon>Pseudomonadota</taxon>
        <taxon>Betaproteobacteria</taxon>
        <taxon>Neisseriales</taxon>
        <taxon>Neisseriaceae</taxon>
        <taxon>Uruburuella</taxon>
    </lineage>
</organism>
<dbReference type="NCBIfam" id="TIGR01865">
    <property type="entry name" value="cas_Csn1"/>
    <property type="match status" value="1"/>
</dbReference>
<evidence type="ECO:0000256" key="1">
    <source>
        <dbReference type="ARBA" id="ARBA00001946"/>
    </source>
</evidence>
<dbReference type="Pfam" id="PF13395">
    <property type="entry name" value="HNH_4"/>
    <property type="match status" value="1"/>
</dbReference>
<dbReference type="EC" id="3.1.-.-" evidence="12"/>
<feature type="region of interest" description="Disordered" evidence="13">
    <location>
        <begin position="39"/>
        <end position="63"/>
    </location>
</feature>
<evidence type="ECO:0000256" key="4">
    <source>
        <dbReference type="ARBA" id="ARBA00022759"/>
    </source>
</evidence>
<feature type="binding site" evidence="12">
    <location>
        <position position="8"/>
    </location>
    <ligand>
        <name>Mg(2+)</name>
        <dbReference type="ChEBI" id="CHEBI:18420"/>
        <label>1</label>
    </ligand>
</feature>
<proteinExistence type="inferred from homology"/>
<reference evidence="15 16" key="1">
    <citation type="journal article" date="2022" name="Res Sq">
        <title>Evolution of multicellular longitudinally dividing oral cavity symbionts (Neisseriaceae).</title>
        <authorList>
            <person name="Nyongesa S."/>
            <person name="Weber P."/>
            <person name="Bernet E."/>
            <person name="Pullido F."/>
            <person name="Nieckarz M."/>
            <person name="Delaby M."/>
            <person name="Nieves C."/>
            <person name="Viehboeck T."/>
            <person name="Krause N."/>
            <person name="Rivera-Millot A."/>
            <person name="Nakamura A."/>
            <person name="Vischer N."/>
            <person name="VanNieuwenhze M."/>
            <person name="Brun Y."/>
            <person name="Cava F."/>
            <person name="Bulgheresi S."/>
            <person name="Veyrier F."/>
        </authorList>
    </citation>
    <scope>NUCLEOTIDE SEQUENCE [LARGE SCALE GENOMIC DNA]</scope>
    <source>
        <strain evidence="15 16">CCUG 63373m</strain>
    </source>
</reference>
<dbReference type="InterPro" id="IPR003615">
    <property type="entry name" value="HNH_nuc"/>
</dbReference>
<feature type="active site" description="Proton acceptor for HNH nuclease domain" evidence="12">
    <location>
        <position position="594"/>
    </location>
</feature>
<feature type="region of interest" description="Disordered" evidence="13">
    <location>
        <begin position="1020"/>
        <end position="1067"/>
    </location>
</feature>
<evidence type="ECO:0000259" key="14">
    <source>
        <dbReference type="PROSITE" id="PS51749"/>
    </source>
</evidence>
<dbReference type="Pfam" id="PF18541">
    <property type="entry name" value="RuvC_III"/>
    <property type="match status" value="1"/>
</dbReference>
<evidence type="ECO:0000256" key="9">
    <source>
        <dbReference type="ARBA" id="ARBA00023125"/>
    </source>
</evidence>
<feature type="compositionally biased region" description="Polar residues" evidence="13">
    <location>
        <begin position="1028"/>
        <end position="1043"/>
    </location>
</feature>
<evidence type="ECO:0000256" key="2">
    <source>
        <dbReference type="ARBA" id="ARBA00022722"/>
    </source>
</evidence>
<keyword evidence="6 12" id="KW-0460">Magnesium</keyword>
<keyword evidence="7 12" id="KW-0694">RNA-binding</keyword>
<comment type="subunit">
    <text evidence="11 12">Monomer. Binds crRNA and tracrRNA.</text>
</comment>
<dbReference type="InterPro" id="IPR028629">
    <property type="entry name" value="Cas9"/>
</dbReference>
<feature type="binding site" evidence="12">
    <location>
        <position position="514"/>
    </location>
    <ligand>
        <name>Mg(2+)</name>
        <dbReference type="ChEBI" id="CHEBI:18420"/>
        <label>2</label>
    </ligand>
</feature>
<feature type="binding site" evidence="12">
    <location>
        <position position="749"/>
    </location>
    <ligand>
        <name>Mg(2+)</name>
        <dbReference type="ChEBI" id="CHEBI:18420"/>
        <label>2</label>
    </ligand>
</feature>
<dbReference type="InterPro" id="IPR033114">
    <property type="entry name" value="HNH_CAS9"/>
</dbReference>
<keyword evidence="8 12" id="KW-0051">Antiviral defense</keyword>
<feature type="region of interest" description="Disordered" evidence="13">
    <location>
        <begin position="809"/>
        <end position="831"/>
    </location>
</feature>
<dbReference type="InterPro" id="IPR040619">
    <property type="entry name" value="Cas9_alpha-helical_lobe"/>
</dbReference>
<dbReference type="EMBL" id="CP091508">
    <property type="protein sequence ID" value="UOO82253.1"/>
    <property type="molecule type" value="Genomic_DNA"/>
</dbReference>
<sequence>MNYRLGFDLGYTSLGWACILLDNDDQPCEVHDFGARIFPSGRDAKSKQPTSVERRKKRGARRNRDRYLARRSRLLAQMIAFGLQPENQSERRELAKQEPLALRAKGISEQLTPFELGRALFHLNQRRGFQSNRIAKRQGGEDEAGLKKGIHALEGRLQESRQTLGQYLYARLEKNLNTRLSKEETDERWTSRQMYRDEFERLMKTQQIYHPTLLADDVVAALRETIFYQRPLKIKEAGFCALLDGKRRARLAYPQMQRFRIYQEVNNLDTVKETADTPEITPEMRQQLVQYLCEDFSKLRKDGVLSWHAIQKIIGIKGVKFNLDALGRGGLQADTTSRAMMTAAPDWWPTLDDTQQRDVVDAVMSAQTDTDLQQRLKVKFDALPERISAALAKVSLPEGYGRISIDAAELLLPPLSEGKVYSDACRSVGINHSDDYDGLLYTQGDLPFYGEVLQKHVVGGIRTAQYREKPEVYYGKINNPTVHMALNQFRRVLNELVQQYGCAPKEIHLELARETALSAKDLAKLNQEHSNNRRNNEKINEILRKLNVAESYDNRMKYRLWEDLDNDPSGRCCPLSGKVISLDLLFSSQIEVEHIIPFSRSFDDSRNNKMVCFKLDNVLKGDDTPYEAFGQSDKWPDILARAKKMSPDVHKGGKNASGFRVNKFWRFLPDAMEQLQGDAESFLARQLNDTKYMTRVARRYAEYVAGKNHVLAIKGKFTADLRHHWGLDELTGNLVEGRFQKDRSNHHHHAIDAIVIALSSPSMIQKLAQANKRAYKQEADKMDLDVPLPFPDFSVAEIKARLQTLVISHKQNHKSPEQARAHGGSIGQLHEDTNYGHIHDNIYATRKDLLADKFSSRKDIDEIASRTIREAVMALFEPYADEKGKLKDSNKTAYHQGLEAFKQQYGVKKVRIHQAKNGLIPICDSDGHAYRYVIGGNNFCAEIWMPTKGKKAGKWQCEIIRNFDINQKNFLPKWRQENPTAMKIMRLQINDMVALDRDGKRVICRVQKMNVRGQVILRHHNDSETKDSTGISTSAGTLQSQNARKLFVSPSGRVYDPGRAKQPKQKG</sequence>
<keyword evidence="2 12" id="KW-0540">Nuclease</keyword>
<comment type="function">
    <text evidence="12">CRISPR (clustered regularly interspaced short palindromic repeat) is an adaptive immune system that provides protection against mobile genetic elements (viruses, transposable elements and conjugative plasmids). CRISPR clusters contain spacers, sequences complementary to antecedent mobile elements, and target invading nucleic acids. CRISPR clusters are transcribed and processed into CRISPR RNA (crRNA). In type II CRISPR systems correct processing of pre-crRNA requires a trans-encoded small RNA (tracrRNA), endogenous ribonuclease 3 (rnc) and this protein. The tracrRNA serves as a guide for ribonuclease 3-aided processing of pre-crRNA. Subsequently Cas9/crRNA/tracrRNA endonucleolytically cleaves linear or circular dsDNA target complementary to the spacer; Cas9 is inactive in the absence of the 2 guide RNAs (gRNA). Cas9 recognizes the protospacer adjacent motif (PAM) in the CRISPR repeat sequences to help distinguish self versus nonself, as targets within the bacterial CRISPR locus do not have PAMs. PAM recognition is also required for catalytic activity.</text>
</comment>
<keyword evidence="4 12" id="KW-0255">Endonuclease</keyword>
<accession>A0ABY4DTP3</accession>
<evidence type="ECO:0000256" key="7">
    <source>
        <dbReference type="ARBA" id="ARBA00022884"/>
    </source>
</evidence>
<evidence type="ECO:0000256" key="3">
    <source>
        <dbReference type="ARBA" id="ARBA00022723"/>
    </source>
</evidence>
<evidence type="ECO:0000256" key="6">
    <source>
        <dbReference type="ARBA" id="ARBA00022842"/>
    </source>
</evidence>
<feature type="domain" description="HNH Cas9-type" evidence="14">
    <location>
        <begin position="518"/>
        <end position="687"/>
    </location>
</feature>
<evidence type="ECO:0000256" key="13">
    <source>
        <dbReference type="SAM" id="MobiDB-lite"/>
    </source>
</evidence>
<keyword evidence="16" id="KW-1185">Reference proteome</keyword>
<evidence type="ECO:0000256" key="8">
    <source>
        <dbReference type="ARBA" id="ARBA00023118"/>
    </source>
</evidence>
<keyword evidence="10" id="KW-0464">Manganese</keyword>
<protein>
    <recommendedName>
        <fullName evidence="12">CRISPR-associated endonuclease Cas9</fullName>
        <ecNumber evidence="12">3.1.-.-</ecNumber>
    </recommendedName>
</protein>
<keyword evidence="5 12" id="KW-0378">Hydrolase</keyword>
<evidence type="ECO:0000256" key="12">
    <source>
        <dbReference type="HAMAP-Rule" id="MF_01480"/>
    </source>
</evidence>
<gene>
    <name evidence="12 15" type="primary">cas9</name>
    <name evidence="15" type="ORF">LVJ83_01890</name>
</gene>
<dbReference type="RefSeq" id="WP_244785775.1">
    <property type="nucleotide sequence ID" value="NZ_CP091508.1"/>
</dbReference>
<evidence type="ECO:0000313" key="16">
    <source>
        <dbReference type="Proteomes" id="UP000829817"/>
    </source>
</evidence>
<dbReference type="InterPro" id="IPR041383">
    <property type="entry name" value="RuvC_III"/>
</dbReference>
<dbReference type="Pfam" id="PF18470">
    <property type="entry name" value="Cas9_a"/>
    <property type="match status" value="1"/>
</dbReference>
<feature type="binding site" evidence="12">
    <location>
        <position position="510"/>
    </location>
    <ligand>
        <name>Mg(2+)</name>
        <dbReference type="ChEBI" id="CHEBI:18420"/>
        <label>1</label>
    </ligand>
</feature>
<feature type="binding site" evidence="12">
    <location>
        <position position="8"/>
    </location>
    <ligand>
        <name>Mg(2+)</name>
        <dbReference type="ChEBI" id="CHEBI:18420"/>
        <label>2</label>
    </ligand>
</feature>
<feature type="active site" description="For RuvC-like nuclease domain" evidence="12">
    <location>
        <position position="8"/>
    </location>
</feature>
<keyword evidence="9 12" id="KW-0238">DNA-binding</keyword>
<comment type="similarity">
    <text evidence="12">Belongs to the CRISPR-associated Cas9 family.</text>
</comment>
<dbReference type="GO" id="GO:0004519">
    <property type="term" value="F:endonuclease activity"/>
    <property type="evidence" value="ECO:0007669"/>
    <property type="project" value="UniProtKB-KW"/>
</dbReference>
<evidence type="ECO:0000256" key="5">
    <source>
        <dbReference type="ARBA" id="ARBA00022801"/>
    </source>
</evidence>
<feature type="binding site" evidence="12">
    <location>
        <position position="514"/>
    </location>
    <ligand>
        <name>Mg(2+)</name>
        <dbReference type="ChEBI" id="CHEBI:18420"/>
        <label>1</label>
    </ligand>
</feature>
<name>A0ABY4DTP3_9NEIS</name>
<dbReference type="PROSITE" id="PS51749">
    <property type="entry name" value="HNH_CAS9"/>
    <property type="match status" value="1"/>
</dbReference>
<dbReference type="Gene3D" id="3.30.420.10">
    <property type="entry name" value="Ribonuclease H-like superfamily/Ribonuclease H"/>
    <property type="match status" value="3"/>
</dbReference>